<dbReference type="NCBIfam" id="TIGR00456">
    <property type="entry name" value="argS"/>
    <property type="match status" value="1"/>
</dbReference>
<dbReference type="Pfam" id="PF05746">
    <property type="entry name" value="DALR_1"/>
    <property type="match status" value="1"/>
</dbReference>
<reference evidence="17" key="1">
    <citation type="submission" date="2016-04" db="UniProtKB">
        <authorList>
            <consortium name="WormBaseParasite"/>
        </authorList>
    </citation>
    <scope>IDENTIFICATION</scope>
</reference>
<evidence type="ECO:0000256" key="8">
    <source>
        <dbReference type="ARBA" id="ARBA00033033"/>
    </source>
</evidence>
<evidence type="ECO:0000256" key="3">
    <source>
        <dbReference type="ARBA" id="ARBA00022598"/>
    </source>
</evidence>
<organism evidence="15 17">
    <name type="scientific">Dracunculus medinensis</name>
    <name type="common">Guinea worm</name>
    <dbReference type="NCBI Taxonomy" id="318479"/>
    <lineage>
        <taxon>Eukaryota</taxon>
        <taxon>Metazoa</taxon>
        <taxon>Ecdysozoa</taxon>
        <taxon>Nematoda</taxon>
        <taxon>Chromadorea</taxon>
        <taxon>Rhabditida</taxon>
        <taxon>Spirurina</taxon>
        <taxon>Dracunculoidea</taxon>
        <taxon>Dracunculidae</taxon>
        <taxon>Dracunculus</taxon>
    </lineage>
</organism>
<dbReference type="SUPFAM" id="SSF52374">
    <property type="entry name" value="Nucleotidylyl transferase"/>
    <property type="match status" value="1"/>
</dbReference>
<dbReference type="Gene3D" id="1.10.730.10">
    <property type="entry name" value="Isoleucyl-tRNA Synthetase, Domain 1"/>
    <property type="match status" value="1"/>
</dbReference>
<dbReference type="GO" id="GO:0005524">
    <property type="term" value="F:ATP binding"/>
    <property type="evidence" value="ECO:0007669"/>
    <property type="project" value="UniProtKB-KW"/>
</dbReference>
<dbReference type="Proteomes" id="UP000038040">
    <property type="component" value="Unplaced"/>
</dbReference>
<feature type="domain" description="DALR anticodon binding" evidence="13">
    <location>
        <begin position="374"/>
        <end position="493"/>
    </location>
</feature>
<keyword evidence="4 12" id="KW-0547">Nucleotide-binding</keyword>
<dbReference type="PROSITE" id="PS00178">
    <property type="entry name" value="AA_TRNA_LIGASE_I"/>
    <property type="match status" value="1"/>
</dbReference>
<evidence type="ECO:0000256" key="7">
    <source>
        <dbReference type="ARBA" id="ARBA00023146"/>
    </source>
</evidence>
<evidence type="ECO:0000256" key="6">
    <source>
        <dbReference type="ARBA" id="ARBA00022917"/>
    </source>
</evidence>
<keyword evidence="7 12" id="KW-0030">Aminoacyl-tRNA synthetase</keyword>
<comment type="similarity">
    <text evidence="1 12">Belongs to the class-I aminoacyl-tRNA synthetase family.</text>
</comment>
<comment type="catalytic activity">
    <reaction evidence="10">
        <text>tRNA(Arg) + L-arginine + ATP = L-arginyl-tRNA(Arg) + AMP + diphosphate</text>
        <dbReference type="Rhea" id="RHEA:20301"/>
        <dbReference type="Rhea" id="RHEA-COMP:9658"/>
        <dbReference type="Rhea" id="RHEA-COMP:9673"/>
        <dbReference type="ChEBI" id="CHEBI:30616"/>
        <dbReference type="ChEBI" id="CHEBI:32682"/>
        <dbReference type="ChEBI" id="CHEBI:33019"/>
        <dbReference type="ChEBI" id="CHEBI:78442"/>
        <dbReference type="ChEBI" id="CHEBI:78513"/>
        <dbReference type="ChEBI" id="CHEBI:456215"/>
        <dbReference type="EC" id="6.1.1.19"/>
    </reaction>
</comment>
<sequence length="493" mass="56814">MEYNIFLRRILKSDDLVATLLRSNVNRTKTVVIDYSSPNLAKRFHIGNLRSTLLGRFIDSINRKAGNKIVSINYLGDWGRQFALIAAIWPDVKPKSLDKLTDLEKVKFYTKCYVEATNRAEIDGEFNRKVQKIYEEMELAMASNDLNAKILSLWKDIRRVSLRHLKNFYKELGVEFDEFNSESENVRPAHELINNLVRIGFAKVISDKTTVVEEEQSANNIILRKSNNGTLYLSRDLASLMQRQKKYSADEYVYVVDQSQFLHFDALKKILAKIGETDLSKKVYHLMFGRVHGLSTRKGITESVEEILNHGCEIAANFISLSKTMKIDHSKVDVAKNLSLSTIIVNDLKRGRKKDYVFSFSDAFKMNINNGLLLQMKHSRLFSLEMRNFELLSQCNENMSFDIDLTNNETVLLIKWLEQFENVLVESYKGLEPRHLIDYLVRLAHLTGNSLAVLRVLNQPREIAVPRLLLFSAARRVLNRGMKLIGLEPINQM</sequence>
<dbReference type="FunFam" id="1.10.730.10:FF:000006">
    <property type="entry name" value="Arginyl-tRNA synthetase 2, mitochondrial"/>
    <property type="match status" value="1"/>
</dbReference>
<protein>
    <recommendedName>
        <fullName evidence="9">Probable arginine--tRNA ligase, mitochondrial</fullName>
        <ecNumber evidence="2">6.1.1.19</ecNumber>
    </recommendedName>
    <alternativeName>
        <fullName evidence="8">Arginyl-tRNA synthetase</fullName>
    </alternativeName>
</protein>
<dbReference type="Pfam" id="PF00750">
    <property type="entry name" value="tRNA-synt_1d"/>
    <property type="match status" value="1"/>
</dbReference>
<dbReference type="GO" id="GO:0004814">
    <property type="term" value="F:arginine-tRNA ligase activity"/>
    <property type="evidence" value="ECO:0007669"/>
    <property type="project" value="UniProtKB-EC"/>
</dbReference>
<dbReference type="GO" id="GO:0032543">
    <property type="term" value="P:mitochondrial translation"/>
    <property type="evidence" value="ECO:0007669"/>
    <property type="project" value="TreeGrafter"/>
</dbReference>
<dbReference type="SUPFAM" id="SSF47323">
    <property type="entry name" value="Anticodon-binding domain of a subclass of class I aminoacyl-tRNA synthetases"/>
    <property type="match status" value="1"/>
</dbReference>
<dbReference type="EMBL" id="UYYG01000015">
    <property type="protein sequence ID" value="VDN51223.1"/>
    <property type="molecule type" value="Genomic_DNA"/>
</dbReference>
<evidence type="ECO:0000256" key="9">
    <source>
        <dbReference type="ARBA" id="ARBA00039495"/>
    </source>
</evidence>
<evidence type="ECO:0000256" key="11">
    <source>
        <dbReference type="ARBA" id="ARBA00049595"/>
    </source>
</evidence>
<dbReference type="OrthoDB" id="68056at2759"/>
<dbReference type="STRING" id="318479.A0A158Q523"/>
<evidence type="ECO:0000259" key="13">
    <source>
        <dbReference type="SMART" id="SM00836"/>
    </source>
</evidence>
<dbReference type="Gene3D" id="3.40.50.620">
    <property type="entry name" value="HUPs"/>
    <property type="match status" value="1"/>
</dbReference>
<comment type="function">
    <text evidence="11">Catalyzes the attachment of arginine to tRNA(Arg) in a two-step reaction: arginine is first activated by ATP to form Arg-AMP and then transferred to the acceptor end of tRNA(Arg).</text>
</comment>
<dbReference type="Proteomes" id="UP000274756">
    <property type="component" value="Unassembled WGS sequence"/>
</dbReference>
<dbReference type="WBParaSite" id="DME_0000629901-mRNA-1">
    <property type="protein sequence ID" value="DME_0000629901-mRNA-1"/>
    <property type="gene ID" value="DME_0000629901"/>
</dbReference>
<dbReference type="InterPro" id="IPR009080">
    <property type="entry name" value="tRNAsynth_Ia_anticodon-bd"/>
</dbReference>
<evidence type="ECO:0000313" key="16">
    <source>
        <dbReference type="Proteomes" id="UP000274756"/>
    </source>
</evidence>
<keyword evidence="6 12" id="KW-0648">Protein biosynthesis</keyword>
<keyword evidence="3 12" id="KW-0436">Ligase</keyword>
<evidence type="ECO:0000256" key="4">
    <source>
        <dbReference type="ARBA" id="ARBA00022741"/>
    </source>
</evidence>
<evidence type="ECO:0000313" key="15">
    <source>
        <dbReference type="Proteomes" id="UP000038040"/>
    </source>
</evidence>
<name>A0A158Q523_DRAME</name>
<dbReference type="EC" id="6.1.1.19" evidence="2"/>
<dbReference type="SMART" id="SM00836">
    <property type="entry name" value="DALR_1"/>
    <property type="match status" value="1"/>
</dbReference>
<evidence type="ECO:0000256" key="2">
    <source>
        <dbReference type="ARBA" id="ARBA00012837"/>
    </source>
</evidence>
<evidence type="ECO:0000256" key="12">
    <source>
        <dbReference type="RuleBase" id="RU363038"/>
    </source>
</evidence>
<keyword evidence="5 12" id="KW-0067">ATP-binding</keyword>
<proteinExistence type="inferred from homology"/>
<accession>A0A158Q523</accession>
<dbReference type="PANTHER" id="PTHR11956">
    <property type="entry name" value="ARGINYL-TRNA SYNTHETASE"/>
    <property type="match status" value="1"/>
</dbReference>
<dbReference type="InterPro" id="IPR001278">
    <property type="entry name" value="Arg-tRNA-ligase"/>
</dbReference>
<dbReference type="InterPro" id="IPR035684">
    <property type="entry name" value="ArgRS_core"/>
</dbReference>
<evidence type="ECO:0000313" key="17">
    <source>
        <dbReference type="WBParaSite" id="DME_0000629901-mRNA-1"/>
    </source>
</evidence>
<dbReference type="PANTHER" id="PTHR11956:SF11">
    <property type="entry name" value="ARGININE--TRNA LIGASE, MITOCHONDRIAL-RELATED"/>
    <property type="match status" value="1"/>
</dbReference>
<reference evidence="14 16" key="2">
    <citation type="submission" date="2018-11" db="EMBL/GenBank/DDBJ databases">
        <authorList>
            <consortium name="Pathogen Informatics"/>
        </authorList>
    </citation>
    <scope>NUCLEOTIDE SEQUENCE [LARGE SCALE GENOMIC DNA]</scope>
</reference>
<dbReference type="AlphaFoldDB" id="A0A158Q523"/>
<dbReference type="InterPro" id="IPR008909">
    <property type="entry name" value="DALR_anticod-bd"/>
</dbReference>
<gene>
    <name evidence="14" type="ORF">DME_LOCUS1196</name>
</gene>
<evidence type="ECO:0000313" key="14">
    <source>
        <dbReference type="EMBL" id="VDN51223.1"/>
    </source>
</evidence>
<evidence type="ECO:0000256" key="1">
    <source>
        <dbReference type="ARBA" id="ARBA00005594"/>
    </source>
</evidence>
<evidence type="ECO:0000256" key="5">
    <source>
        <dbReference type="ARBA" id="ARBA00022840"/>
    </source>
</evidence>
<evidence type="ECO:0000256" key="10">
    <source>
        <dbReference type="ARBA" id="ARBA00049339"/>
    </source>
</evidence>
<dbReference type="PRINTS" id="PR01038">
    <property type="entry name" value="TRNASYNTHARG"/>
</dbReference>
<dbReference type="InterPro" id="IPR014729">
    <property type="entry name" value="Rossmann-like_a/b/a_fold"/>
</dbReference>
<dbReference type="GO" id="GO:0005739">
    <property type="term" value="C:mitochondrion"/>
    <property type="evidence" value="ECO:0007669"/>
    <property type="project" value="TreeGrafter"/>
</dbReference>
<keyword evidence="16" id="KW-1185">Reference proteome</keyword>
<dbReference type="GO" id="GO:0006420">
    <property type="term" value="P:arginyl-tRNA aminoacylation"/>
    <property type="evidence" value="ECO:0007669"/>
    <property type="project" value="InterPro"/>
</dbReference>
<dbReference type="InterPro" id="IPR001412">
    <property type="entry name" value="aa-tRNA-synth_I_CS"/>
</dbReference>